<dbReference type="PRINTS" id="PR00116">
    <property type="entry name" value="ARGINASE"/>
</dbReference>
<dbReference type="GO" id="GO:0005829">
    <property type="term" value="C:cytosol"/>
    <property type="evidence" value="ECO:0007669"/>
    <property type="project" value="TreeGrafter"/>
</dbReference>
<proteinExistence type="inferred from homology"/>
<dbReference type="EMBL" id="VFOM01000001">
    <property type="protein sequence ID" value="TQL48536.1"/>
    <property type="molecule type" value="Genomic_DNA"/>
</dbReference>
<protein>
    <submittedName>
        <fullName evidence="5">Arginase</fullName>
    </submittedName>
</protein>
<dbReference type="CDD" id="cd09999">
    <property type="entry name" value="Arginase-like_1"/>
    <property type="match status" value="1"/>
</dbReference>
<dbReference type="RefSeq" id="WP_246081394.1">
    <property type="nucleotide sequence ID" value="NZ_VFOM01000001.1"/>
</dbReference>
<evidence type="ECO:0000256" key="4">
    <source>
        <dbReference type="PROSITE-ProRule" id="PRU00742"/>
    </source>
</evidence>
<organism evidence="5 6">
    <name type="scientific">Homoserinimonas aerilata</name>
    <dbReference type="NCBI Taxonomy" id="1162970"/>
    <lineage>
        <taxon>Bacteria</taxon>
        <taxon>Bacillati</taxon>
        <taxon>Actinomycetota</taxon>
        <taxon>Actinomycetes</taxon>
        <taxon>Micrococcales</taxon>
        <taxon>Microbacteriaceae</taxon>
        <taxon>Homoserinimonas</taxon>
    </lineage>
</organism>
<dbReference type="InterPro" id="IPR006035">
    <property type="entry name" value="Ureohydrolase"/>
</dbReference>
<keyword evidence="6" id="KW-1185">Reference proteome</keyword>
<keyword evidence="1" id="KW-0479">Metal-binding</keyword>
<comment type="caution">
    <text evidence="5">The sequence shown here is derived from an EMBL/GenBank/DDBJ whole genome shotgun (WGS) entry which is preliminary data.</text>
</comment>
<dbReference type="GO" id="GO:0004053">
    <property type="term" value="F:arginase activity"/>
    <property type="evidence" value="ECO:0007669"/>
    <property type="project" value="TreeGrafter"/>
</dbReference>
<comment type="similarity">
    <text evidence="4">Belongs to the arginase family.</text>
</comment>
<accession>A0A542YKA9</accession>
<sequence>MAASFYVVPQWQGSGSSRAMRLADGAAAIRGDLPSASTTVIDVPAEAGDAQDTGVHRLSSIAAVRDRLADALASRREPAITIGGDCGVELAAIEHAARGRTLAVVWFDAHADLNNPEGSPSSAFHGMVLRTLLGDGPEALLPQHPLAAEQVVLAGTRALDDGEQEYIETTGIRMLGPLELGPDALVTAVEATGADSVYLHIDLDVLDPGIVEGLGYPVPFGLTAATLVESIRALRRRFEFAGAGITEFAPASREQAEGDLPTILRIIGALTATP</sequence>
<gene>
    <name evidence="5" type="ORF">FB562_1631</name>
</gene>
<name>A0A542YKA9_9MICO</name>
<dbReference type="AlphaFoldDB" id="A0A542YKA9"/>
<dbReference type="PANTHER" id="PTHR43782:SF3">
    <property type="entry name" value="ARGINASE"/>
    <property type="match status" value="1"/>
</dbReference>
<dbReference type="SUPFAM" id="SSF52768">
    <property type="entry name" value="Arginase/deacetylase"/>
    <property type="match status" value="1"/>
</dbReference>
<dbReference type="GO" id="GO:0030145">
    <property type="term" value="F:manganese ion binding"/>
    <property type="evidence" value="ECO:0007669"/>
    <property type="project" value="TreeGrafter"/>
</dbReference>
<keyword evidence="2" id="KW-0378">Hydrolase</keyword>
<keyword evidence="3" id="KW-0464">Manganese</keyword>
<dbReference type="PANTHER" id="PTHR43782">
    <property type="entry name" value="ARGINASE"/>
    <property type="match status" value="1"/>
</dbReference>
<evidence type="ECO:0000256" key="2">
    <source>
        <dbReference type="ARBA" id="ARBA00022801"/>
    </source>
</evidence>
<dbReference type="Pfam" id="PF00491">
    <property type="entry name" value="Arginase"/>
    <property type="match status" value="1"/>
</dbReference>
<dbReference type="InterPro" id="IPR023696">
    <property type="entry name" value="Ureohydrolase_dom_sf"/>
</dbReference>
<reference evidence="5 6" key="1">
    <citation type="submission" date="2019-06" db="EMBL/GenBank/DDBJ databases">
        <title>Sequencing the genomes of 1000 actinobacteria strains.</title>
        <authorList>
            <person name="Klenk H.-P."/>
        </authorList>
    </citation>
    <scope>NUCLEOTIDE SEQUENCE [LARGE SCALE GENOMIC DNA]</scope>
    <source>
        <strain evidence="5 6">DSM 26477</strain>
    </source>
</reference>
<evidence type="ECO:0000313" key="6">
    <source>
        <dbReference type="Proteomes" id="UP000317998"/>
    </source>
</evidence>
<evidence type="ECO:0000256" key="1">
    <source>
        <dbReference type="ARBA" id="ARBA00022723"/>
    </source>
</evidence>
<dbReference type="Gene3D" id="3.40.800.10">
    <property type="entry name" value="Ureohydrolase domain"/>
    <property type="match status" value="1"/>
</dbReference>
<dbReference type="Proteomes" id="UP000317998">
    <property type="component" value="Unassembled WGS sequence"/>
</dbReference>
<evidence type="ECO:0000256" key="3">
    <source>
        <dbReference type="ARBA" id="ARBA00023211"/>
    </source>
</evidence>
<evidence type="ECO:0000313" key="5">
    <source>
        <dbReference type="EMBL" id="TQL48536.1"/>
    </source>
</evidence>
<dbReference type="PROSITE" id="PS51409">
    <property type="entry name" value="ARGINASE_2"/>
    <property type="match status" value="1"/>
</dbReference>